<accession>A0A8D8Z3Q7</accession>
<name>A0A8D8Z3Q7_9HEMI</name>
<keyword evidence="1" id="KW-0732">Signal</keyword>
<dbReference type="EMBL" id="HBUF01415765">
    <property type="protein sequence ID" value="CAG6739854.1"/>
    <property type="molecule type" value="Transcribed_RNA"/>
</dbReference>
<evidence type="ECO:0008006" key="3">
    <source>
        <dbReference type="Google" id="ProtNLM"/>
    </source>
</evidence>
<dbReference type="AlphaFoldDB" id="A0A8D8Z3Q7"/>
<dbReference type="EMBL" id="HBUF01415764">
    <property type="protein sequence ID" value="CAG6739853.1"/>
    <property type="molecule type" value="Transcribed_RNA"/>
</dbReference>
<dbReference type="EMBL" id="HBUF01415766">
    <property type="protein sequence ID" value="CAG6739855.1"/>
    <property type="molecule type" value="Transcribed_RNA"/>
</dbReference>
<proteinExistence type="predicted"/>
<feature type="chain" id="PRO_5036262701" description="Secreted protein" evidence="1">
    <location>
        <begin position="31"/>
        <end position="156"/>
    </location>
</feature>
<evidence type="ECO:0000256" key="1">
    <source>
        <dbReference type="SAM" id="SignalP"/>
    </source>
</evidence>
<feature type="signal peptide" evidence="1">
    <location>
        <begin position="1"/>
        <end position="30"/>
    </location>
</feature>
<sequence>MILFSRLSLCRLSLCRLSVFGLSLWRLNLSRLSFTLCRFFFWFSLPFRRPFCSWCPFCSRCSFCSRRPFSNRRPLSSRCPFWGLGWFKSGQFPFQFLHLPLQLLNLLLLLLTGGSHSLAVSSQVLRNVPDGFLWFLRQLVQTCHCFHDFLHDSGFF</sequence>
<reference evidence="2" key="1">
    <citation type="submission" date="2021-05" db="EMBL/GenBank/DDBJ databases">
        <authorList>
            <person name="Alioto T."/>
            <person name="Alioto T."/>
            <person name="Gomez Garrido J."/>
        </authorList>
    </citation>
    <scope>NUCLEOTIDE SEQUENCE</scope>
</reference>
<evidence type="ECO:0000313" key="2">
    <source>
        <dbReference type="EMBL" id="CAG6739854.1"/>
    </source>
</evidence>
<protein>
    <recommendedName>
        <fullName evidence="3">Secreted protein</fullName>
    </recommendedName>
</protein>
<organism evidence="2">
    <name type="scientific">Cacopsylla melanoneura</name>
    <dbReference type="NCBI Taxonomy" id="428564"/>
    <lineage>
        <taxon>Eukaryota</taxon>
        <taxon>Metazoa</taxon>
        <taxon>Ecdysozoa</taxon>
        <taxon>Arthropoda</taxon>
        <taxon>Hexapoda</taxon>
        <taxon>Insecta</taxon>
        <taxon>Pterygota</taxon>
        <taxon>Neoptera</taxon>
        <taxon>Paraneoptera</taxon>
        <taxon>Hemiptera</taxon>
        <taxon>Sternorrhyncha</taxon>
        <taxon>Psylloidea</taxon>
        <taxon>Psyllidae</taxon>
        <taxon>Psyllinae</taxon>
        <taxon>Cacopsylla</taxon>
    </lineage>
</organism>